<evidence type="ECO:0000256" key="1">
    <source>
        <dbReference type="ARBA" id="ARBA00023002"/>
    </source>
</evidence>
<dbReference type="PANTHER" id="PTHR10366">
    <property type="entry name" value="NAD DEPENDENT EPIMERASE/DEHYDRATASE"/>
    <property type="match status" value="1"/>
</dbReference>
<feature type="domain" description="NAD-dependent epimerase/dehydratase" evidence="3">
    <location>
        <begin position="5"/>
        <end position="263"/>
    </location>
</feature>
<keyword evidence="1" id="KW-0560">Oxidoreductase</keyword>
<evidence type="ECO:0000313" key="5">
    <source>
        <dbReference type="Proteomes" id="UP000837801"/>
    </source>
</evidence>
<dbReference type="Pfam" id="PF01370">
    <property type="entry name" value="Epimerase"/>
    <property type="match status" value="1"/>
</dbReference>
<evidence type="ECO:0000256" key="2">
    <source>
        <dbReference type="ARBA" id="ARBA00023445"/>
    </source>
</evidence>
<protein>
    <submittedName>
        <fullName evidence="4">NADPH-dependent methylglyoxal reductase Gre2p</fullName>
    </submittedName>
</protein>
<evidence type="ECO:0000313" key="4">
    <source>
        <dbReference type="EMBL" id="CAH2350655.1"/>
    </source>
</evidence>
<sequence>MAETVIITGASGFIAQHIVKQLLQKGYKVVGTVRSKGKGEKLKKSFDSISPNFTYEIVPDIGKKDGLKELLLKHREAEILLHTASPFHFNTDDPEKDLLLPAKNGTLYTLQAIKDYAPQIRKVVVTSSYAAVSLPKRENDPTFTINETTWNNVQWYQAKKNAFFGYFGSKKFAEKAVWDFKEENEGQLKFTLNVVNPSYVFGPQAFDSEAAGKDTLNTSSEIINSIVKLTAGKDDDSIPSQSGSFIDVRDVARAHIAAIENDAIVNERLLLASDRFSTQSILDVINRNFKNELNVPVGVPGSENDILESFCKIDNSRTKRLLGFSFTSFEDSVRDSVSQIVRVRALKGKL</sequence>
<dbReference type="Proteomes" id="UP000837801">
    <property type="component" value="Unassembled WGS sequence"/>
</dbReference>
<comment type="caution">
    <text evidence="4">The sequence shown here is derived from an EMBL/GenBank/DDBJ whole genome shotgun (WGS) entry which is preliminary data.</text>
</comment>
<dbReference type="SUPFAM" id="SSF51735">
    <property type="entry name" value="NAD(P)-binding Rossmann-fold domains"/>
    <property type="match status" value="1"/>
</dbReference>
<accession>A0A9P0VWP1</accession>
<dbReference type="CDD" id="cd05227">
    <property type="entry name" value="AR_SDR_e"/>
    <property type="match status" value="1"/>
</dbReference>
<dbReference type="FunFam" id="3.40.50.720:FF:000191">
    <property type="entry name" value="Methylglyoxal reductase (NADPH-dependent)"/>
    <property type="match status" value="1"/>
</dbReference>
<dbReference type="InterPro" id="IPR036291">
    <property type="entry name" value="NAD(P)-bd_dom_sf"/>
</dbReference>
<gene>
    <name evidence="4" type="ORF">CLIB1423_02S02124</name>
</gene>
<name>A0A9P0VWP1_9ASCO</name>
<dbReference type="OrthoDB" id="2735536at2759"/>
<comment type="similarity">
    <text evidence="2">Belongs to the NAD(P)-dependent epimerase/dehydratase family. Dihydroflavonol-4-reductase subfamily.</text>
</comment>
<organism evidence="4 5">
    <name type="scientific">[Candida] railenensis</name>
    <dbReference type="NCBI Taxonomy" id="45579"/>
    <lineage>
        <taxon>Eukaryota</taxon>
        <taxon>Fungi</taxon>
        <taxon>Dikarya</taxon>
        <taxon>Ascomycota</taxon>
        <taxon>Saccharomycotina</taxon>
        <taxon>Pichiomycetes</taxon>
        <taxon>Debaryomycetaceae</taxon>
        <taxon>Kurtzmaniella</taxon>
    </lineage>
</organism>
<keyword evidence="5" id="KW-1185">Reference proteome</keyword>
<dbReference type="GO" id="GO:0016616">
    <property type="term" value="F:oxidoreductase activity, acting on the CH-OH group of donors, NAD or NADP as acceptor"/>
    <property type="evidence" value="ECO:0007669"/>
    <property type="project" value="TreeGrafter"/>
</dbReference>
<reference evidence="4" key="1">
    <citation type="submission" date="2022-03" db="EMBL/GenBank/DDBJ databases">
        <authorList>
            <person name="Legras J.-L."/>
            <person name="Devillers H."/>
            <person name="Grondin C."/>
        </authorList>
    </citation>
    <scope>NUCLEOTIDE SEQUENCE</scope>
    <source>
        <strain evidence="4">CLIB 1423</strain>
    </source>
</reference>
<dbReference type="InterPro" id="IPR001509">
    <property type="entry name" value="Epimerase_deHydtase"/>
</dbReference>
<dbReference type="Gene3D" id="3.40.50.720">
    <property type="entry name" value="NAD(P)-binding Rossmann-like Domain"/>
    <property type="match status" value="1"/>
</dbReference>
<evidence type="ECO:0000259" key="3">
    <source>
        <dbReference type="Pfam" id="PF01370"/>
    </source>
</evidence>
<dbReference type="InterPro" id="IPR050425">
    <property type="entry name" value="NAD(P)_dehydrat-like"/>
</dbReference>
<dbReference type="PANTHER" id="PTHR10366:SF564">
    <property type="entry name" value="STEROL-4-ALPHA-CARBOXYLATE 3-DEHYDROGENASE, DECARBOXYLATING"/>
    <property type="match status" value="1"/>
</dbReference>
<proteinExistence type="inferred from homology"/>
<dbReference type="EMBL" id="CAKXYY010000002">
    <property type="protein sequence ID" value="CAH2350655.1"/>
    <property type="molecule type" value="Genomic_DNA"/>
</dbReference>
<dbReference type="AlphaFoldDB" id="A0A9P0VWP1"/>